<reference evidence="2 3" key="1">
    <citation type="submission" date="2019-02" db="EMBL/GenBank/DDBJ databases">
        <title>Sequencing the genomes of 1000 actinobacteria strains.</title>
        <authorList>
            <person name="Klenk H.-P."/>
        </authorList>
    </citation>
    <scope>NUCLEOTIDE SEQUENCE [LARGE SCALE GENOMIC DNA]</scope>
    <source>
        <strain evidence="2 3">DSM 45162</strain>
    </source>
</reference>
<name>A0A4Q7ZS36_9ACTN</name>
<comment type="caution">
    <text evidence="2">The sequence shown here is derived from an EMBL/GenBank/DDBJ whole genome shotgun (WGS) entry which is preliminary data.</text>
</comment>
<evidence type="ECO:0000256" key="1">
    <source>
        <dbReference type="SAM" id="SignalP"/>
    </source>
</evidence>
<evidence type="ECO:0000313" key="2">
    <source>
        <dbReference type="EMBL" id="RZU53423.1"/>
    </source>
</evidence>
<keyword evidence="1" id="KW-0732">Signal</keyword>
<dbReference type="InterPro" id="IPR006059">
    <property type="entry name" value="SBP"/>
</dbReference>
<dbReference type="AlphaFoldDB" id="A0A4Q7ZS36"/>
<dbReference type="EMBL" id="SHKY01000001">
    <property type="protein sequence ID" value="RZU53423.1"/>
    <property type="molecule type" value="Genomic_DNA"/>
</dbReference>
<proteinExistence type="predicted"/>
<organism evidence="2 3">
    <name type="scientific">Krasilnikovia cinnamomea</name>
    <dbReference type="NCBI Taxonomy" id="349313"/>
    <lineage>
        <taxon>Bacteria</taxon>
        <taxon>Bacillati</taxon>
        <taxon>Actinomycetota</taxon>
        <taxon>Actinomycetes</taxon>
        <taxon>Micromonosporales</taxon>
        <taxon>Micromonosporaceae</taxon>
        <taxon>Krasilnikovia</taxon>
    </lineage>
</organism>
<dbReference type="Gene3D" id="3.40.190.10">
    <property type="entry name" value="Periplasmic binding protein-like II"/>
    <property type="match status" value="1"/>
</dbReference>
<sequence>MKALRAGLAAALALVTMTCVGACSGTSVGTDTEPGTITLKVNYWGDFGLKNLIPLYTKDHPNIRIQLNPGDVAQQHEDLQKYLVAGSGAPDIAALDTSYTVSFRNQAQRFADLGQLGASTYQDRYLPWKWQETLSPEGRQIGLGTDIGGLAMCYRSDLFKAAGLPTERDKVSALIQDWDAYIRTGEQYLSRSGGKKFVDGAGLLMEAVLQQQQTGYVTPGDILNMDGGPKIAWDTATKVVASGLSANLKPFTPEWNAGMKNGSFATIPCPAWMQAYIKDQAPNTAGKWDIARPPGGAGNFGGSFWSIPAQGKHIKEAYAFVEWLVQPAQQLAIFKEVGNLPAQPALWDDPAIRDARNPFFNGAPVGRIFTESARNVTPQYQGKQTARVRTEVSNVLDQVQEGKIKGAAAWEKAKSAAVRAADR</sequence>
<dbReference type="RefSeq" id="WP_242625085.1">
    <property type="nucleotide sequence ID" value="NZ_SHKY01000001.1"/>
</dbReference>
<feature type="signal peptide" evidence="1">
    <location>
        <begin position="1"/>
        <end position="22"/>
    </location>
</feature>
<accession>A0A4Q7ZS36</accession>
<protein>
    <submittedName>
        <fullName evidence="2">Cellobiose transport system substrate-binding protein</fullName>
    </submittedName>
</protein>
<dbReference type="Pfam" id="PF13416">
    <property type="entry name" value="SBP_bac_8"/>
    <property type="match status" value="1"/>
</dbReference>
<dbReference type="PANTHER" id="PTHR43649">
    <property type="entry name" value="ARABINOSE-BINDING PROTEIN-RELATED"/>
    <property type="match status" value="1"/>
</dbReference>
<dbReference type="SUPFAM" id="SSF53850">
    <property type="entry name" value="Periplasmic binding protein-like II"/>
    <property type="match status" value="1"/>
</dbReference>
<keyword evidence="3" id="KW-1185">Reference proteome</keyword>
<evidence type="ECO:0000313" key="3">
    <source>
        <dbReference type="Proteomes" id="UP000292564"/>
    </source>
</evidence>
<feature type="chain" id="PRO_5020936950" evidence="1">
    <location>
        <begin position="23"/>
        <end position="423"/>
    </location>
</feature>
<dbReference type="Proteomes" id="UP000292564">
    <property type="component" value="Unassembled WGS sequence"/>
</dbReference>
<dbReference type="PANTHER" id="PTHR43649:SF32">
    <property type="entry name" value="SUGAR BINDING SECRETED PROTEIN"/>
    <property type="match status" value="1"/>
</dbReference>
<dbReference type="InterPro" id="IPR050490">
    <property type="entry name" value="Bact_solute-bd_prot1"/>
</dbReference>
<gene>
    <name evidence="2" type="ORF">EV385_5349</name>
</gene>